<protein>
    <submittedName>
        <fullName evidence="1">Uncharacterized protein</fullName>
    </submittedName>
</protein>
<dbReference type="AlphaFoldDB" id="A0A1S2TYW3"/>
<dbReference type="EMBL" id="AP024613">
    <property type="protein sequence ID" value="BCV43061.1"/>
    <property type="molecule type" value="Genomic_DNA"/>
</dbReference>
<dbReference type="InterPro" id="IPR021313">
    <property type="entry name" value="DUF2909"/>
</dbReference>
<gene>
    <name evidence="1" type="ORF">TUM17379_00790</name>
</gene>
<evidence type="ECO:0000313" key="1">
    <source>
        <dbReference type="EMBL" id="BCV43061.1"/>
    </source>
</evidence>
<name>A0A1S2TYW3_9GAMM</name>
<proteinExistence type="predicted"/>
<dbReference type="RefSeq" id="WP_025010819.1">
    <property type="nucleotide sequence ID" value="NZ_AP024610.1"/>
</dbReference>
<dbReference type="Proteomes" id="UP000825078">
    <property type="component" value="Chromosome"/>
</dbReference>
<dbReference type="Pfam" id="PF11137">
    <property type="entry name" value="DUF2909"/>
    <property type="match status" value="1"/>
</dbReference>
<accession>A0A1S2TYW3</accession>
<organism evidence="1 2">
    <name type="scientific">Shewanella algae</name>
    <dbReference type="NCBI Taxonomy" id="38313"/>
    <lineage>
        <taxon>Bacteria</taxon>
        <taxon>Pseudomonadati</taxon>
        <taxon>Pseudomonadota</taxon>
        <taxon>Gammaproteobacteria</taxon>
        <taxon>Alteromonadales</taxon>
        <taxon>Shewanellaceae</taxon>
        <taxon>Shewanella</taxon>
    </lineage>
</organism>
<dbReference type="GeneID" id="88623196"/>
<reference evidence="1" key="1">
    <citation type="submission" date="2021-05" db="EMBL/GenBank/DDBJ databases">
        <title>Molecular characterization for Shewanella algae harboring chromosomal blaOXA-55-like strains isolated from clinical and environment sample.</title>
        <authorList>
            <person name="Ohama Y."/>
            <person name="Aoki K."/>
            <person name="Harada S."/>
            <person name="Moriya K."/>
            <person name="Ishii Y."/>
            <person name="Tateda K."/>
        </authorList>
    </citation>
    <scope>NUCLEOTIDE SEQUENCE</scope>
    <source>
        <strain evidence="1">TUM17379</strain>
    </source>
</reference>
<sequence>MSVSFFFKVILVLLLLFIIFNLGRALWIMVRGDSSVPMSRFLGRRVLFSALVVLLLLLALALGIISPNPRPY</sequence>
<evidence type="ECO:0000313" key="2">
    <source>
        <dbReference type="Proteomes" id="UP000825078"/>
    </source>
</evidence>